<proteinExistence type="predicted"/>
<dbReference type="Pfam" id="PF18676">
    <property type="entry name" value="MBG_2"/>
    <property type="match status" value="1"/>
</dbReference>
<keyword evidence="4" id="KW-1185">Reference proteome</keyword>
<name>A0A3N0EIW6_SINP1</name>
<feature type="domain" description="MBG" evidence="2">
    <location>
        <begin position="12"/>
        <end position="81"/>
    </location>
</feature>
<feature type="non-terminal residue" evidence="3">
    <location>
        <position position="1"/>
    </location>
</feature>
<dbReference type="OrthoDB" id="9805017at2"/>
<keyword evidence="1" id="KW-0732">Signal</keyword>
<dbReference type="NCBIfam" id="TIGR04183">
    <property type="entry name" value="Por_Secre_tail"/>
    <property type="match status" value="1"/>
</dbReference>
<protein>
    <submittedName>
        <fullName evidence="3">T9SS C-terminal target domain-containing protein</fullName>
    </submittedName>
</protein>
<dbReference type="InterPro" id="IPR041286">
    <property type="entry name" value="MBG_2"/>
</dbReference>
<evidence type="ECO:0000313" key="3">
    <source>
        <dbReference type="EMBL" id="RNL87823.1"/>
    </source>
</evidence>
<comment type="caution">
    <text evidence="3">The sequence shown here is derived from an EMBL/GenBank/DDBJ whole genome shotgun (WGS) entry which is preliminary data.</text>
</comment>
<dbReference type="AlphaFoldDB" id="A0A3N0EIW6"/>
<accession>A0A3N0EIW6</accession>
<gene>
    <name evidence="3" type="ORF">ED312_09330</name>
</gene>
<evidence type="ECO:0000256" key="1">
    <source>
        <dbReference type="ARBA" id="ARBA00022729"/>
    </source>
</evidence>
<dbReference type="Proteomes" id="UP000267469">
    <property type="component" value="Unassembled WGS sequence"/>
</dbReference>
<evidence type="ECO:0000259" key="2">
    <source>
        <dbReference type="Pfam" id="PF18676"/>
    </source>
</evidence>
<organism evidence="3 4">
    <name type="scientific">Sinomicrobium pectinilyticum</name>
    <dbReference type="NCBI Taxonomy" id="1084421"/>
    <lineage>
        <taxon>Bacteria</taxon>
        <taxon>Pseudomonadati</taxon>
        <taxon>Bacteroidota</taxon>
        <taxon>Flavobacteriia</taxon>
        <taxon>Flavobacteriales</taxon>
        <taxon>Flavobacteriaceae</taxon>
        <taxon>Sinomicrobium</taxon>
    </lineage>
</organism>
<dbReference type="InterPro" id="IPR026444">
    <property type="entry name" value="Secre_tail"/>
</dbReference>
<dbReference type="EMBL" id="RJTM01000068">
    <property type="protein sequence ID" value="RNL87823.1"/>
    <property type="molecule type" value="Genomic_DNA"/>
</dbReference>
<sequence length="500" mass="54527">LTADLEITPLAITVTADDKEKVYGATDPELTYTYTPELVTGDSFSGTLVREAGEEAGTYTINLGTLALNANYMLTFVSATLKISKAPVNNITFHDAVFVYDGTLHQLAITGTLPEGASVSYENNGRTDAGMQEVTATVTGANYETLVLTAVLTVEKASQVIDFAPIADKDLENDPDFQLEATASSGLPVSYTYTYLSADPPAVISPDGMVSLLSSGEVEITAHQEGNTNYLPADAVTRILHINSSNAFVSTLEINGTVYDNPGQETYYIMDCDNFAPQAEVQIHTADPNATVDPGPTFVIDTPEAGLYRREVTVTSQNGEQTRTYLVTVERRFNFDDIVEQKFNNVLLVNNNPATNGGYKFVKFEWFKNGKSIGTGQYYSAGNNKEDLLDPTARYSVRMTTDTGDVLTTCGGEIMLEASLDMKAYPNPVLSGELLHILADLPEEELSHLTINVYNQNGREVLRTTGREKETAVSLPRIPGVYLVSCRTNQRKKTFKIIVK</sequence>
<dbReference type="RefSeq" id="WP_148044264.1">
    <property type="nucleotide sequence ID" value="NZ_RJTM01000068.1"/>
</dbReference>
<reference evidence="3 4" key="1">
    <citation type="submission" date="2018-10" db="EMBL/GenBank/DDBJ databases">
        <title>Sinomicrobium pectinilyticum sp. nov., a pectinase-producing bacterium isolated from alkaline and saline soil, and emended description of the genus Sinomicrobium.</title>
        <authorList>
            <person name="Cheng B."/>
            <person name="Li C."/>
            <person name="Lai Q."/>
            <person name="Du M."/>
            <person name="Shao Z."/>
            <person name="Xu P."/>
            <person name="Yang C."/>
        </authorList>
    </citation>
    <scope>NUCLEOTIDE SEQUENCE [LARGE SCALE GENOMIC DNA]</scope>
    <source>
        <strain evidence="3 4">5DNS001</strain>
    </source>
</reference>
<evidence type="ECO:0000313" key="4">
    <source>
        <dbReference type="Proteomes" id="UP000267469"/>
    </source>
</evidence>